<dbReference type="Gramene" id="OE9A015794T2">
    <property type="protein sequence ID" value="OE9A015794C2"/>
    <property type="gene ID" value="OE9A015794"/>
</dbReference>
<dbReference type="GO" id="GO:0004864">
    <property type="term" value="F:protein phosphatase inhibitor activity"/>
    <property type="evidence" value="ECO:0007669"/>
    <property type="project" value="TreeGrafter"/>
</dbReference>
<comment type="caution">
    <text evidence="1">The sequence shown here is derived from an EMBL/GenBank/DDBJ whole genome shotgun (WGS) entry which is preliminary data.</text>
</comment>
<dbReference type="PANTHER" id="PTHR31213">
    <property type="entry name" value="OS08G0374000 PROTEIN-RELATED"/>
    <property type="match status" value="1"/>
</dbReference>
<dbReference type="OrthoDB" id="4436220at2759"/>
<dbReference type="Gene3D" id="3.30.530.20">
    <property type="match status" value="1"/>
</dbReference>
<accession>A0A8S0SVZ4</accession>
<dbReference type="InterPro" id="IPR023393">
    <property type="entry name" value="START-like_dom_sf"/>
</dbReference>
<reference evidence="1 2" key="1">
    <citation type="submission" date="2019-12" db="EMBL/GenBank/DDBJ databases">
        <authorList>
            <person name="Alioto T."/>
            <person name="Alioto T."/>
            <person name="Gomez Garrido J."/>
        </authorList>
    </citation>
    <scope>NUCLEOTIDE SEQUENCE [LARGE SCALE GENOMIC DNA]</scope>
</reference>
<dbReference type="Proteomes" id="UP000594638">
    <property type="component" value="Unassembled WGS sequence"/>
</dbReference>
<protein>
    <submittedName>
        <fullName evidence="1">Uncharacterized protein</fullName>
    </submittedName>
</protein>
<dbReference type="EMBL" id="CACTIH010005540">
    <property type="protein sequence ID" value="CAA2997033.1"/>
    <property type="molecule type" value="Genomic_DNA"/>
</dbReference>
<dbReference type="GO" id="GO:0009738">
    <property type="term" value="P:abscisic acid-activated signaling pathway"/>
    <property type="evidence" value="ECO:0007669"/>
    <property type="project" value="TreeGrafter"/>
</dbReference>
<dbReference type="GO" id="GO:0005634">
    <property type="term" value="C:nucleus"/>
    <property type="evidence" value="ECO:0007669"/>
    <property type="project" value="TreeGrafter"/>
</dbReference>
<dbReference type="InterPro" id="IPR050279">
    <property type="entry name" value="Plant_def-hormone_signal"/>
</dbReference>
<sequence length="132" mass="14610">MVRQFDNPQIYKKFIKSCKMRSGCGGAGSVREVEVVSGMPAERSTERLDRLDEDVHVMVFSIIGGDHKLVNYQSTTSMYEDEAEEGGGKTVVIESYVVDIPVDSCEEDTCVFADTIVGYNLRSLAKIAEKMA</sequence>
<gene>
    <name evidence="1" type="ORF">OLEA9_A015794</name>
</gene>
<dbReference type="GO" id="GO:0010427">
    <property type="term" value="F:abscisic acid binding"/>
    <property type="evidence" value="ECO:0007669"/>
    <property type="project" value="TreeGrafter"/>
</dbReference>
<organism evidence="1 2">
    <name type="scientific">Olea europaea subsp. europaea</name>
    <dbReference type="NCBI Taxonomy" id="158383"/>
    <lineage>
        <taxon>Eukaryota</taxon>
        <taxon>Viridiplantae</taxon>
        <taxon>Streptophyta</taxon>
        <taxon>Embryophyta</taxon>
        <taxon>Tracheophyta</taxon>
        <taxon>Spermatophyta</taxon>
        <taxon>Magnoliopsida</taxon>
        <taxon>eudicotyledons</taxon>
        <taxon>Gunneridae</taxon>
        <taxon>Pentapetalae</taxon>
        <taxon>asterids</taxon>
        <taxon>lamiids</taxon>
        <taxon>Lamiales</taxon>
        <taxon>Oleaceae</taxon>
        <taxon>Oleeae</taxon>
        <taxon>Olea</taxon>
    </lineage>
</organism>
<dbReference type="GO" id="GO:0038023">
    <property type="term" value="F:signaling receptor activity"/>
    <property type="evidence" value="ECO:0007669"/>
    <property type="project" value="TreeGrafter"/>
</dbReference>
<proteinExistence type="predicted"/>
<evidence type="ECO:0000313" key="1">
    <source>
        <dbReference type="EMBL" id="CAA2997033.1"/>
    </source>
</evidence>
<evidence type="ECO:0000313" key="2">
    <source>
        <dbReference type="Proteomes" id="UP000594638"/>
    </source>
</evidence>
<dbReference type="PANTHER" id="PTHR31213:SF82">
    <property type="entry name" value="ABSCISIC ACID RECEPTOR PYL11-RELATED"/>
    <property type="match status" value="1"/>
</dbReference>
<dbReference type="CDD" id="cd07821">
    <property type="entry name" value="PYR_PYL_RCAR_like"/>
    <property type="match status" value="1"/>
</dbReference>
<keyword evidence="2" id="KW-1185">Reference proteome</keyword>
<dbReference type="SUPFAM" id="SSF55961">
    <property type="entry name" value="Bet v1-like"/>
    <property type="match status" value="1"/>
</dbReference>
<dbReference type="GO" id="GO:0005737">
    <property type="term" value="C:cytoplasm"/>
    <property type="evidence" value="ECO:0007669"/>
    <property type="project" value="TreeGrafter"/>
</dbReference>
<dbReference type="AlphaFoldDB" id="A0A8S0SVZ4"/>
<name>A0A8S0SVZ4_OLEEU</name>